<dbReference type="InterPro" id="IPR008972">
    <property type="entry name" value="Cupredoxin"/>
</dbReference>
<feature type="non-terminal residue" evidence="2">
    <location>
        <position position="105"/>
    </location>
</feature>
<gene>
    <name evidence="2" type="ORF">LDAN0321_LOCUS19787</name>
</gene>
<name>A0A7S2PQE4_9STRA</name>
<keyword evidence="1" id="KW-0732">Signal</keyword>
<dbReference type="Gene3D" id="2.60.40.420">
    <property type="entry name" value="Cupredoxins - blue copper proteins"/>
    <property type="match status" value="1"/>
</dbReference>
<evidence type="ECO:0000313" key="2">
    <source>
        <dbReference type="EMBL" id="CAD9610464.1"/>
    </source>
</evidence>
<sequence length="105" mass="11214">MSFTKRLALLAIFFNVPSAATNYQPESLSSENKVLNVTLTIDLVTSLNGTRVAPGYNGGPIGPTLRVKPGDLLTVTLVNNLGPGSDLDTELYEYIQDSSADAVNR</sequence>
<feature type="chain" id="PRO_5030967948" description="Plastocyanin-like domain-containing protein" evidence="1">
    <location>
        <begin position="20"/>
        <end position="105"/>
    </location>
</feature>
<evidence type="ECO:0000256" key="1">
    <source>
        <dbReference type="SAM" id="SignalP"/>
    </source>
</evidence>
<dbReference type="AlphaFoldDB" id="A0A7S2PQE4"/>
<dbReference type="EMBL" id="HBGY01031712">
    <property type="protein sequence ID" value="CAD9610464.1"/>
    <property type="molecule type" value="Transcribed_RNA"/>
</dbReference>
<evidence type="ECO:0008006" key="3">
    <source>
        <dbReference type="Google" id="ProtNLM"/>
    </source>
</evidence>
<dbReference type="SUPFAM" id="SSF49503">
    <property type="entry name" value="Cupredoxins"/>
    <property type="match status" value="1"/>
</dbReference>
<reference evidence="2" key="1">
    <citation type="submission" date="2021-01" db="EMBL/GenBank/DDBJ databases">
        <authorList>
            <person name="Corre E."/>
            <person name="Pelletier E."/>
            <person name="Niang G."/>
            <person name="Scheremetjew M."/>
            <person name="Finn R."/>
            <person name="Kale V."/>
            <person name="Holt S."/>
            <person name="Cochrane G."/>
            <person name="Meng A."/>
            <person name="Brown T."/>
            <person name="Cohen L."/>
        </authorList>
    </citation>
    <scope>NUCLEOTIDE SEQUENCE</scope>
    <source>
        <strain evidence="2">B650</strain>
    </source>
</reference>
<proteinExistence type="predicted"/>
<feature type="signal peptide" evidence="1">
    <location>
        <begin position="1"/>
        <end position="19"/>
    </location>
</feature>
<organism evidence="2">
    <name type="scientific">Leptocylindrus danicus</name>
    <dbReference type="NCBI Taxonomy" id="163516"/>
    <lineage>
        <taxon>Eukaryota</taxon>
        <taxon>Sar</taxon>
        <taxon>Stramenopiles</taxon>
        <taxon>Ochrophyta</taxon>
        <taxon>Bacillariophyta</taxon>
        <taxon>Coscinodiscophyceae</taxon>
        <taxon>Chaetocerotophycidae</taxon>
        <taxon>Leptocylindrales</taxon>
        <taxon>Leptocylindraceae</taxon>
        <taxon>Leptocylindrus</taxon>
    </lineage>
</organism>
<protein>
    <recommendedName>
        <fullName evidence="3">Plastocyanin-like domain-containing protein</fullName>
    </recommendedName>
</protein>
<accession>A0A7S2PQE4</accession>